<accession>A0A443IR32</accession>
<dbReference type="GO" id="GO:0046677">
    <property type="term" value="P:response to antibiotic"/>
    <property type="evidence" value="ECO:0007669"/>
    <property type="project" value="InterPro"/>
</dbReference>
<dbReference type="AlphaFoldDB" id="A0A443IR32"/>
<dbReference type="SUPFAM" id="SSF81301">
    <property type="entry name" value="Nucleotidyltransferase"/>
    <property type="match status" value="1"/>
</dbReference>
<keyword evidence="3" id="KW-1185">Reference proteome</keyword>
<evidence type="ECO:0000313" key="3">
    <source>
        <dbReference type="Proteomes" id="UP000273811"/>
    </source>
</evidence>
<dbReference type="InterPro" id="IPR043519">
    <property type="entry name" value="NT_sf"/>
</dbReference>
<proteinExistence type="predicted"/>
<dbReference type="Proteomes" id="UP000273811">
    <property type="component" value="Unassembled WGS sequence"/>
</dbReference>
<reference evidence="2" key="1">
    <citation type="submission" date="2018-12" db="EMBL/GenBank/DDBJ databases">
        <authorList>
            <person name="Sun L."/>
            <person name="Chen Z."/>
        </authorList>
    </citation>
    <scope>NUCLEOTIDE SEQUENCE [LARGE SCALE GENOMIC DNA]</scope>
    <source>
        <strain evidence="2">DSM 16012</strain>
    </source>
</reference>
<name>A0A443IR32_9BACI</name>
<dbReference type="Pfam" id="PF07827">
    <property type="entry name" value="KNTase_C"/>
    <property type="match status" value="1"/>
</dbReference>
<dbReference type="Gene3D" id="3.30.460.10">
    <property type="entry name" value="Beta Polymerase, domain 2"/>
    <property type="match status" value="1"/>
</dbReference>
<dbReference type="OrthoDB" id="24442at2"/>
<dbReference type="RefSeq" id="WP_120073689.1">
    <property type="nucleotide sequence ID" value="NZ_CP126113.1"/>
</dbReference>
<dbReference type="Gene3D" id="1.20.120.330">
    <property type="entry name" value="Nucleotidyltransferases domain 2"/>
    <property type="match status" value="1"/>
</dbReference>
<evidence type="ECO:0000313" key="2">
    <source>
        <dbReference type="EMBL" id="RWR08627.1"/>
    </source>
</evidence>
<dbReference type="GO" id="GO:0016779">
    <property type="term" value="F:nucleotidyltransferase activity"/>
    <property type="evidence" value="ECO:0007669"/>
    <property type="project" value="InterPro"/>
</dbReference>
<protein>
    <submittedName>
        <fullName evidence="2">KNTase domain-containing protein</fullName>
    </submittedName>
</protein>
<organism evidence="2 3">
    <name type="scientific">Siminovitchia fortis</name>
    <dbReference type="NCBI Taxonomy" id="254758"/>
    <lineage>
        <taxon>Bacteria</taxon>
        <taxon>Bacillati</taxon>
        <taxon>Bacillota</taxon>
        <taxon>Bacilli</taxon>
        <taxon>Bacillales</taxon>
        <taxon>Bacillaceae</taxon>
        <taxon>Siminovitchia</taxon>
    </lineage>
</organism>
<comment type="caution">
    <text evidence="2">The sequence shown here is derived from an EMBL/GenBank/DDBJ whole genome shotgun (WGS) entry which is preliminary data.</text>
</comment>
<dbReference type="SUPFAM" id="SSF81593">
    <property type="entry name" value="Nucleotidyltransferase substrate binding subunit/domain"/>
    <property type="match status" value="1"/>
</dbReference>
<gene>
    <name evidence="2" type="ORF">D4N35_011505</name>
</gene>
<sequence length="255" mass="29698">MLSFPFATSRKEKFDIINEIKERLLIAHPNNILAIGGYGSIGLKNDLPYSDIELHVITRDEVSINSHEFIYDKFKIEVSVKQKKEFFKQAIKVDDSWAVKAGVFINILPIYDPQNIFEEIRKLPLSVSDSAIRETMREFMIWEPYETIAKIRNNFMIRNYNYIPLGAKDLTWQTAKLIGLANRKYYSTRARTLEESIKIDSKPNGYVELAKCVMSGELSNIEYVYQLCESLLNGLNEWYEELGIVYRIQELPSFK</sequence>
<evidence type="ECO:0000259" key="1">
    <source>
        <dbReference type="Pfam" id="PF07827"/>
    </source>
</evidence>
<dbReference type="EMBL" id="QYTU02000024">
    <property type="protein sequence ID" value="RWR08627.1"/>
    <property type="molecule type" value="Genomic_DNA"/>
</dbReference>
<dbReference type="InterPro" id="IPR012481">
    <property type="entry name" value="KNTase_C"/>
</dbReference>
<feature type="domain" description="Kanamycin nucleotidyltransferase C-terminal" evidence="1">
    <location>
        <begin position="116"/>
        <end position="245"/>
    </location>
</feature>